<evidence type="ECO:0000313" key="2">
    <source>
        <dbReference type="Proteomes" id="UP000482960"/>
    </source>
</evidence>
<evidence type="ECO:0000313" key="1">
    <source>
        <dbReference type="EMBL" id="GFJ87554.1"/>
    </source>
</evidence>
<dbReference type="InterPro" id="IPR011990">
    <property type="entry name" value="TPR-like_helical_dom_sf"/>
</dbReference>
<dbReference type="EMBL" id="BLPG01000001">
    <property type="protein sequence ID" value="GFJ87554.1"/>
    <property type="molecule type" value="Genomic_DNA"/>
</dbReference>
<dbReference type="AlphaFoldDB" id="A0A6V8KUP7"/>
<dbReference type="Proteomes" id="UP000482960">
    <property type="component" value="Unassembled WGS sequence"/>
</dbReference>
<keyword evidence="2" id="KW-1185">Reference proteome</keyword>
<proteinExistence type="predicted"/>
<protein>
    <recommendedName>
        <fullName evidence="3">HTH cro/C1-type domain-containing protein</fullName>
    </recommendedName>
</protein>
<sequence length="438" mass="47679">MEQRPDPLKRLYGAALDHFWRQKGVTAASLAAAARCDSSYLYLIKSGKRLPNPSINKALDAAVEAGGLLVTLGEVIEEESRRTGRTRQAGEVEGSMERRLLLQHALAALAAGTAGTAAALETIRDGLARSVSTSPGAEHDVDEWAEVAWEYGRAYLTTAPDVLVADIAADVVDVQQRLQDEDDDVHRQELSRVSAQLAGLMAMSLTNLGQLRAARRWWRTARQAADASEDPLTRVWIRGEQAIRALYSHRSPQAAIDLADEALAISGTYYRGKALAGKAQALAAMGRADEAKTVIRMIEPALEQMPASVVDDQVTVYGWPEHCLRHAESYVYSHIGDSDEARRAQRQALALYPPTEQRARALVQLHQAMCLIADGHLDDGSLHAQHTIGALPTSQRTALVMQVGHRVLNTVPAGERDRSSVTGLYEMLALPSARSPHD</sequence>
<organism evidence="1 2">
    <name type="scientific">Phytohabitans rumicis</name>
    <dbReference type="NCBI Taxonomy" id="1076125"/>
    <lineage>
        <taxon>Bacteria</taxon>
        <taxon>Bacillati</taxon>
        <taxon>Actinomycetota</taxon>
        <taxon>Actinomycetes</taxon>
        <taxon>Micromonosporales</taxon>
        <taxon>Micromonosporaceae</taxon>
    </lineage>
</organism>
<evidence type="ECO:0008006" key="3">
    <source>
        <dbReference type="Google" id="ProtNLM"/>
    </source>
</evidence>
<accession>A0A6V8KUP7</accession>
<dbReference type="Gene3D" id="1.25.40.10">
    <property type="entry name" value="Tetratricopeptide repeat domain"/>
    <property type="match status" value="1"/>
</dbReference>
<reference evidence="1 2" key="2">
    <citation type="submission" date="2020-03" db="EMBL/GenBank/DDBJ databases">
        <authorList>
            <person name="Ichikawa N."/>
            <person name="Kimura A."/>
            <person name="Kitahashi Y."/>
            <person name="Uohara A."/>
        </authorList>
    </citation>
    <scope>NUCLEOTIDE SEQUENCE [LARGE SCALE GENOMIC DNA]</scope>
    <source>
        <strain evidence="1 2">NBRC 108638</strain>
    </source>
</reference>
<dbReference type="RefSeq" id="WP_173074552.1">
    <property type="nucleotide sequence ID" value="NZ_BAABJB010000039.1"/>
</dbReference>
<reference evidence="1 2" key="1">
    <citation type="submission" date="2020-03" db="EMBL/GenBank/DDBJ databases">
        <title>Whole genome shotgun sequence of Phytohabitans rumicis NBRC 108638.</title>
        <authorList>
            <person name="Komaki H."/>
            <person name="Tamura T."/>
        </authorList>
    </citation>
    <scope>NUCLEOTIDE SEQUENCE [LARGE SCALE GENOMIC DNA]</scope>
    <source>
        <strain evidence="1 2">NBRC 108638</strain>
    </source>
</reference>
<name>A0A6V8KUP7_9ACTN</name>
<comment type="caution">
    <text evidence="1">The sequence shown here is derived from an EMBL/GenBank/DDBJ whole genome shotgun (WGS) entry which is preliminary data.</text>
</comment>
<dbReference type="SUPFAM" id="SSF48452">
    <property type="entry name" value="TPR-like"/>
    <property type="match status" value="1"/>
</dbReference>
<gene>
    <name evidence="1" type="ORF">Prum_011960</name>
</gene>